<keyword evidence="1" id="KW-0472">Membrane</keyword>
<evidence type="ECO:0000313" key="2">
    <source>
        <dbReference type="EMBL" id="QEG42828.1"/>
    </source>
</evidence>
<proteinExistence type="predicted"/>
<dbReference type="Proteomes" id="UP000325286">
    <property type="component" value="Chromosome"/>
</dbReference>
<protein>
    <submittedName>
        <fullName evidence="2">Uncharacterized protein</fullName>
    </submittedName>
</protein>
<keyword evidence="3" id="KW-1185">Reference proteome</keyword>
<sequence>MIWWTGDTEESLRDRCSCRVQTEPKFDVSQRDRFRQVFVPRFFAPRPNVLILLLFTIGGIIVVDTGGGHITM</sequence>
<organism evidence="2 3">
    <name type="scientific">Roseimaritima ulvae</name>
    <dbReference type="NCBI Taxonomy" id="980254"/>
    <lineage>
        <taxon>Bacteria</taxon>
        <taxon>Pseudomonadati</taxon>
        <taxon>Planctomycetota</taxon>
        <taxon>Planctomycetia</taxon>
        <taxon>Pirellulales</taxon>
        <taxon>Pirellulaceae</taxon>
        <taxon>Roseimaritima</taxon>
    </lineage>
</organism>
<evidence type="ECO:0000313" key="3">
    <source>
        <dbReference type="Proteomes" id="UP000325286"/>
    </source>
</evidence>
<keyword evidence="1" id="KW-1133">Transmembrane helix</keyword>
<dbReference type="KEGG" id="rul:UC8_48700"/>
<dbReference type="AlphaFoldDB" id="A0A5B9QUW0"/>
<gene>
    <name evidence="2" type="ORF">UC8_48700</name>
</gene>
<accession>A0A5B9QUW0</accession>
<keyword evidence="1" id="KW-0812">Transmembrane</keyword>
<name>A0A5B9QUW0_9BACT</name>
<evidence type="ECO:0000256" key="1">
    <source>
        <dbReference type="SAM" id="Phobius"/>
    </source>
</evidence>
<reference evidence="2 3" key="1">
    <citation type="submission" date="2019-08" db="EMBL/GenBank/DDBJ databases">
        <title>Deep-cultivation of Planctomycetes and their phenomic and genomic characterization uncovers novel biology.</title>
        <authorList>
            <person name="Wiegand S."/>
            <person name="Jogler M."/>
            <person name="Boedeker C."/>
            <person name="Pinto D."/>
            <person name="Vollmers J."/>
            <person name="Rivas-Marin E."/>
            <person name="Kohn T."/>
            <person name="Peeters S.H."/>
            <person name="Heuer A."/>
            <person name="Rast P."/>
            <person name="Oberbeckmann S."/>
            <person name="Bunk B."/>
            <person name="Jeske O."/>
            <person name="Meyerdierks A."/>
            <person name="Storesund J.E."/>
            <person name="Kallscheuer N."/>
            <person name="Luecker S."/>
            <person name="Lage O.M."/>
            <person name="Pohl T."/>
            <person name="Merkel B.J."/>
            <person name="Hornburger P."/>
            <person name="Mueller R.-W."/>
            <person name="Bruemmer F."/>
            <person name="Labrenz M."/>
            <person name="Spormann A.M."/>
            <person name="Op den Camp H."/>
            <person name="Overmann J."/>
            <person name="Amann R."/>
            <person name="Jetten M.S.M."/>
            <person name="Mascher T."/>
            <person name="Medema M.H."/>
            <person name="Devos D.P."/>
            <person name="Kaster A.-K."/>
            <person name="Ovreas L."/>
            <person name="Rohde M."/>
            <person name="Galperin M.Y."/>
            <person name="Jogler C."/>
        </authorList>
    </citation>
    <scope>NUCLEOTIDE SEQUENCE [LARGE SCALE GENOMIC DNA]</scope>
    <source>
        <strain evidence="2 3">UC8</strain>
    </source>
</reference>
<feature type="transmembrane region" description="Helical" evidence="1">
    <location>
        <begin position="49"/>
        <end position="70"/>
    </location>
</feature>
<dbReference type="EMBL" id="CP042914">
    <property type="protein sequence ID" value="QEG42828.1"/>
    <property type="molecule type" value="Genomic_DNA"/>
</dbReference>